<reference evidence="1" key="1">
    <citation type="submission" date="2022-05" db="EMBL/GenBank/DDBJ databases">
        <authorList>
            <person name="Park J.-S."/>
        </authorList>
    </citation>
    <scope>NUCLEOTIDE SEQUENCE</scope>
    <source>
        <strain evidence="1">2012CJ34-3</strain>
    </source>
</reference>
<comment type="caution">
    <text evidence="1">The sequence shown here is derived from an EMBL/GenBank/DDBJ whole genome shotgun (WGS) entry which is preliminary data.</text>
</comment>
<protein>
    <recommendedName>
        <fullName evidence="3">SH3 domain-containing protein</fullName>
    </recommendedName>
</protein>
<evidence type="ECO:0000313" key="2">
    <source>
        <dbReference type="Proteomes" id="UP001165381"/>
    </source>
</evidence>
<evidence type="ECO:0008006" key="3">
    <source>
        <dbReference type="Google" id="ProtNLM"/>
    </source>
</evidence>
<keyword evidence="2" id="KW-1185">Reference proteome</keyword>
<proteinExistence type="predicted"/>
<sequence>MPRYKVNNPDGTPIYATKHCDHPIKYLKFGSEVYSTTAPIDGPDGYGKVLKVTEVLDKDIYGWVYKSQLSNP</sequence>
<dbReference type="Proteomes" id="UP001165381">
    <property type="component" value="Unassembled WGS sequence"/>
</dbReference>
<name>A0ABT0QAA1_9FLAO</name>
<gene>
    <name evidence="1" type="ORF">M3P09_02805</name>
</gene>
<accession>A0ABT0QAA1</accession>
<organism evidence="1 2">
    <name type="scientific">Jejuia spongiicola</name>
    <dbReference type="NCBI Taxonomy" id="2942207"/>
    <lineage>
        <taxon>Bacteria</taxon>
        <taxon>Pseudomonadati</taxon>
        <taxon>Bacteroidota</taxon>
        <taxon>Flavobacteriia</taxon>
        <taxon>Flavobacteriales</taxon>
        <taxon>Flavobacteriaceae</taxon>
        <taxon>Jejuia</taxon>
    </lineage>
</organism>
<dbReference type="RefSeq" id="WP_249971937.1">
    <property type="nucleotide sequence ID" value="NZ_JAMFLZ010000001.1"/>
</dbReference>
<evidence type="ECO:0000313" key="1">
    <source>
        <dbReference type="EMBL" id="MCL6293906.1"/>
    </source>
</evidence>
<dbReference type="EMBL" id="JAMFLZ010000001">
    <property type="protein sequence ID" value="MCL6293906.1"/>
    <property type="molecule type" value="Genomic_DNA"/>
</dbReference>